<organism evidence="1 2">
    <name type="scientific">Sporolactobacillus putidus</name>
    <dbReference type="NCBI Taxonomy" id="492735"/>
    <lineage>
        <taxon>Bacteria</taxon>
        <taxon>Bacillati</taxon>
        <taxon>Bacillota</taxon>
        <taxon>Bacilli</taxon>
        <taxon>Bacillales</taxon>
        <taxon>Sporolactobacillaceae</taxon>
        <taxon>Sporolactobacillus</taxon>
    </lineage>
</organism>
<evidence type="ECO:0000313" key="1">
    <source>
        <dbReference type="EMBL" id="GGL43399.1"/>
    </source>
</evidence>
<comment type="caution">
    <text evidence="1">The sequence shown here is derived from an EMBL/GenBank/DDBJ whole genome shotgun (WGS) entry which is preliminary data.</text>
</comment>
<name>A0A917RX47_9BACL</name>
<keyword evidence="2" id="KW-1185">Reference proteome</keyword>
<dbReference type="Proteomes" id="UP000654670">
    <property type="component" value="Unassembled WGS sequence"/>
</dbReference>
<dbReference type="EMBL" id="BMOK01000001">
    <property type="protein sequence ID" value="GGL43399.1"/>
    <property type="molecule type" value="Genomic_DNA"/>
</dbReference>
<sequence>MGDCRTGTLSVSNYGLEGCFCRDFKAVRAADLEFKPKGLLKKKLRFRDHNDFNILKHRRSGAVRPFLAKIWRNGP</sequence>
<accession>A0A917RX47</accession>
<reference evidence="1" key="1">
    <citation type="journal article" date="2014" name="Int. J. Syst. Evol. Microbiol.">
        <title>Complete genome sequence of Corynebacterium casei LMG S-19264T (=DSM 44701T), isolated from a smear-ripened cheese.</title>
        <authorList>
            <consortium name="US DOE Joint Genome Institute (JGI-PGF)"/>
            <person name="Walter F."/>
            <person name="Albersmeier A."/>
            <person name="Kalinowski J."/>
            <person name="Ruckert C."/>
        </authorList>
    </citation>
    <scope>NUCLEOTIDE SEQUENCE</scope>
    <source>
        <strain evidence="1">JCM 15325</strain>
    </source>
</reference>
<gene>
    <name evidence="1" type="ORF">GCM10007968_04180</name>
</gene>
<proteinExistence type="predicted"/>
<evidence type="ECO:0000313" key="2">
    <source>
        <dbReference type="Proteomes" id="UP000654670"/>
    </source>
</evidence>
<dbReference type="AlphaFoldDB" id="A0A917RX47"/>
<protein>
    <submittedName>
        <fullName evidence="1">Uncharacterized protein</fullName>
    </submittedName>
</protein>
<reference evidence="1" key="2">
    <citation type="submission" date="2020-09" db="EMBL/GenBank/DDBJ databases">
        <authorList>
            <person name="Sun Q."/>
            <person name="Ohkuma M."/>
        </authorList>
    </citation>
    <scope>NUCLEOTIDE SEQUENCE</scope>
    <source>
        <strain evidence="1">JCM 15325</strain>
    </source>
</reference>